<sequence length="829" mass="92261">MGRFRITGNDAKAFLQHVLTSNVSALDLNQAQYAIIPNENGGAIDDAYLYRFVEDAYILVVNAANAEKDWAHLSREIKAFDAQMENKSEAVALLSIQGPKSKQILSDMANGAFLTEPVKNALGTVRLCGVTAHIAKTGYTGEPVGYEIFVLREHGLMIWDELVKRGARPIGLGARDTLRLEAGLPLYGHELGLDKDGKEIPVFAISLARFAVSFAEDKRDMIGRKPLERQFAASSRILNRDFSDLSVLPRRVRPIALTGRGVLRAGFPVYKDGREIGYVTSGTMVPRYVVENQGSLLETFTDQKAMRSIGLALLDSDVLTDDAVEVDIRGSRISAVVPAWHLRADAPPYARPIVVDAPEEPKEQPSANLPLSARTLLAKAAENHVWRQERCVNLIPSEMTASRAVRQLSGSDPSFRYAEHKKTASFYDNEVFYYQGTKFIDEVERALVAELRKYFHCTEVEARVISGQMSNTTVFSALMDYVNRLDRKHTPRRLGYILNNHIIKGGHLSAQPMGALHDYVAVDPATERPAVVNFPVLRENLFKIDVEETKKVIERYRPEFIIFGKSMVLHKEPVREIRAFVDEQKINTTIMYDMAHVLGLYGSHFQKPFEEGAEIVTGSTHKTFFGPQRGVIAVNYREEELKYDLWKTIQTRAFPGAVSNHHLGTVLGLLMAAYEMNAFGDEYQKNVIANAKSFAESLKKAGLDVAGDPAIHYTETHQVIVRTGYGTGPEVAERLEENNVIVNYQATPEEEGFTASGALRLGVSEMTRFGFGEREFETLANLMADCILRNKPIAQEVAKLRSGYTKLGYCFDDEQSLAALNTLAAQSGI</sequence>
<evidence type="ECO:0000313" key="8">
    <source>
        <dbReference type="EMBL" id="MPM38413.1"/>
    </source>
</evidence>
<protein>
    <submittedName>
        <fullName evidence="8">Serine hydroxymethyltransferase</fullName>
        <ecNumber evidence="8">2.1.2.-</ecNumber>
    </submittedName>
</protein>
<dbReference type="GO" id="GO:0008483">
    <property type="term" value="F:transaminase activity"/>
    <property type="evidence" value="ECO:0007669"/>
    <property type="project" value="UniProtKB-KW"/>
</dbReference>
<dbReference type="InterPro" id="IPR019798">
    <property type="entry name" value="Ser_HO-MeTrfase_PLP_BS"/>
</dbReference>
<dbReference type="SUPFAM" id="SSF53383">
    <property type="entry name" value="PLP-dependent transferases"/>
    <property type="match status" value="1"/>
</dbReference>
<dbReference type="Pfam" id="PF00464">
    <property type="entry name" value="SHMT"/>
    <property type="match status" value="1"/>
</dbReference>
<dbReference type="InterPro" id="IPR015424">
    <property type="entry name" value="PyrdxlP-dep_Trfase"/>
</dbReference>
<dbReference type="FunFam" id="3.30.70.1400:FF:000001">
    <property type="entry name" value="Aminomethyltransferase"/>
    <property type="match status" value="1"/>
</dbReference>
<reference evidence="8" key="1">
    <citation type="submission" date="2019-08" db="EMBL/GenBank/DDBJ databases">
        <authorList>
            <person name="Kucharzyk K."/>
            <person name="Murdoch R.W."/>
            <person name="Higgins S."/>
            <person name="Loffler F."/>
        </authorList>
    </citation>
    <scope>NUCLEOTIDE SEQUENCE</scope>
</reference>
<dbReference type="SUPFAM" id="SSF101790">
    <property type="entry name" value="Aminomethyltransferase beta-barrel domain"/>
    <property type="match status" value="1"/>
</dbReference>
<dbReference type="PANTHER" id="PTHR43757">
    <property type="entry name" value="AMINOMETHYLTRANSFERASE"/>
    <property type="match status" value="1"/>
</dbReference>
<dbReference type="PROSITE" id="PS00096">
    <property type="entry name" value="SHMT"/>
    <property type="match status" value="1"/>
</dbReference>
<comment type="similarity">
    <text evidence="1">Belongs to the SHMT family.</text>
</comment>
<proteinExistence type="inferred from homology"/>
<comment type="similarity">
    <text evidence="2">Belongs to the GcvT family.</text>
</comment>
<dbReference type="Pfam" id="PF01571">
    <property type="entry name" value="GCV_T"/>
    <property type="match status" value="1"/>
</dbReference>
<keyword evidence="5 8" id="KW-0808">Transferase</keyword>
<dbReference type="GO" id="GO:0006730">
    <property type="term" value="P:one-carbon metabolic process"/>
    <property type="evidence" value="ECO:0007669"/>
    <property type="project" value="UniProtKB-KW"/>
</dbReference>
<dbReference type="EMBL" id="VSSQ01008277">
    <property type="protein sequence ID" value="MPM38413.1"/>
    <property type="molecule type" value="Genomic_DNA"/>
</dbReference>
<dbReference type="GO" id="GO:0005829">
    <property type="term" value="C:cytosol"/>
    <property type="evidence" value="ECO:0007669"/>
    <property type="project" value="TreeGrafter"/>
</dbReference>
<dbReference type="InterPro" id="IPR029043">
    <property type="entry name" value="GcvT/YgfZ_C"/>
</dbReference>
<evidence type="ECO:0000259" key="6">
    <source>
        <dbReference type="Pfam" id="PF00464"/>
    </source>
</evidence>
<dbReference type="SUPFAM" id="SSF103025">
    <property type="entry name" value="Folate-binding domain"/>
    <property type="match status" value="1"/>
</dbReference>
<evidence type="ECO:0000256" key="5">
    <source>
        <dbReference type="ARBA" id="ARBA00022679"/>
    </source>
</evidence>
<evidence type="ECO:0000256" key="1">
    <source>
        <dbReference type="ARBA" id="ARBA00006376"/>
    </source>
</evidence>
<dbReference type="InterPro" id="IPR039429">
    <property type="entry name" value="SHMT-like_dom"/>
</dbReference>
<dbReference type="InterPro" id="IPR027266">
    <property type="entry name" value="TrmE/GcvT-like"/>
</dbReference>
<dbReference type="InterPro" id="IPR028896">
    <property type="entry name" value="GcvT/YgfZ/DmdA"/>
</dbReference>
<keyword evidence="8" id="KW-0489">Methyltransferase</keyword>
<dbReference type="GO" id="GO:0008168">
    <property type="term" value="F:methyltransferase activity"/>
    <property type="evidence" value="ECO:0007669"/>
    <property type="project" value="UniProtKB-KW"/>
</dbReference>
<keyword evidence="3" id="KW-0554">One-carbon metabolism</keyword>
<dbReference type="AlphaFoldDB" id="A0A644ZI94"/>
<feature type="domain" description="GCVT N-terminal" evidence="7">
    <location>
        <begin position="1"/>
        <end position="193"/>
    </location>
</feature>
<accession>A0A644ZI94</accession>
<keyword evidence="4" id="KW-0032">Aminotransferase</keyword>
<dbReference type="InterPro" id="IPR006222">
    <property type="entry name" value="GCVT_N"/>
</dbReference>
<dbReference type="Gene3D" id="3.90.1150.10">
    <property type="entry name" value="Aspartate Aminotransferase, domain 1"/>
    <property type="match status" value="1"/>
</dbReference>
<comment type="caution">
    <text evidence="8">The sequence shown here is derived from an EMBL/GenBank/DDBJ whole genome shotgun (WGS) entry which is preliminary data.</text>
</comment>
<gene>
    <name evidence="8" type="primary">glyA_19</name>
    <name evidence="8" type="ORF">SDC9_85042</name>
</gene>
<evidence type="ECO:0000256" key="4">
    <source>
        <dbReference type="ARBA" id="ARBA00022576"/>
    </source>
</evidence>
<evidence type="ECO:0000259" key="7">
    <source>
        <dbReference type="Pfam" id="PF01571"/>
    </source>
</evidence>
<organism evidence="8">
    <name type="scientific">bioreactor metagenome</name>
    <dbReference type="NCBI Taxonomy" id="1076179"/>
    <lineage>
        <taxon>unclassified sequences</taxon>
        <taxon>metagenomes</taxon>
        <taxon>ecological metagenomes</taxon>
    </lineage>
</organism>
<dbReference type="Gene3D" id="3.30.1360.120">
    <property type="entry name" value="Probable tRNA modification gtpase trme, domain 1"/>
    <property type="match status" value="1"/>
</dbReference>
<dbReference type="GO" id="GO:0032259">
    <property type="term" value="P:methylation"/>
    <property type="evidence" value="ECO:0007669"/>
    <property type="project" value="UniProtKB-KW"/>
</dbReference>
<dbReference type="GO" id="GO:0030170">
    <property type="term" value="F:pyridoxal phosphate binding"/>
    <property type="evidence" value="ECO:0007669"/>
    <property type="project" value="InterPro"/>
</dbReference>
<dbReference type="Gene3D" id="3.40.640.10">
    <property type="entry name" value="Type I PLP-dependent aspartate aminotransferase-like (Major domain)"/>
    <property type="match status" value="1"/>
</dbReference>
<dbReference type="InterPro" id="IPR015422">
    <property type="entry name" value="PyrdxlP-dep_Trfase_small"/>
</dbReference>
<dbReference type="PANTHER" id="PTHR43757:SF2">
    <property type="entry name" value="AMINOMETHYLTRANSFERASE, MITOCHONDRIAL"/>
    <property type="match status" value="1"/>
</dbReference>
<feature type="domain" description="Serine hydroxymethyltransferase-like" evidence="6">
    <location>
        <begin position="378"/>
        <end position="782"/>
    </location>
</feature>
<evidence type="ECO:0000256" key="3">
    <source>
        <dbReference type="ARBA" id="ARBA00022563"/>
    </source>
</evidence>
<evidence type="ECO:0000256" key="2">
    <source>
        <dbReference type="ARBA" id="ARBA00008609"/>
    </source>
</evidence>
<dbReference type="InterPro" id="IPR015421">
    <property type="entry name" value="PyrdxlP-dep_Trfase_major"/>
</dbReference>
<dbReference type="EC" id="2.1.2.-" evidence="8"/>
<name>A0A644ZI94_9ZZZZ</name>